<name>A0A7T8HHK0_CALRO</name>
<dbReference type="Proteomes" id="UP000595437">
    <property type="component" value="Chromosome 7"/>
</dbReference>
<dbReference type="EMBL" id="CP045896">
    <property type="protein sequence ID" value="QQP50193.1"/>
    <property type="molecule type" value="Genomic_DNA"/>
</dbReference>
<feature type="region of interest" description="Disordered" evidence="1">
    <location>
        <begin position="65"/>
        <end position="148"/>
    </location>
</feature>
<evidence type="ECO:0000313" key="3">
    <source>
        <dbReference type="Proteomes" id="UP000595437"/>
    </source>
</evidence>
<dbReference type="OrthoDB" id="6382171at2759"/>
<dbReference type="InterPro" id="IPR009060">
    <property type="entry name" value="UBA-like_sf"/>
</dbReference>
<feature type="compositionally biased region" description="Polar residues" evidence="1">
    <location>
        <begin position="84"/>
        <end position="94"/>
    </location>
</feature>
<protein>
    <recommendedName>
        <fullName evidence="4">Sequestosome-1</fullName>
    </recommendedName>
</protein>
<evidence type="ECO:0008006" key="4">
    <source>
        <dbReference type="Google" id="ProtNLM"/>
    </source>
</evidence>
<keyword evidence="3" id="KW-1185">Reference proteome</keyword>
<evidence type="ECO:0000256" key="1">
    <source>
        <dbReference type="SAM" id="MobiDB-lite"/>
    </source>
</evidence>
<evidence type="ECO:0000313" key="2">
    <source>
        <dbReference type="EMBL" id="QQP50193.1"/>
    </source>
</evidence>
<dbReference type="AlphaFoldDB" id="A0A7T8HHK0"/>
<dbReference type="Gene3D" id="1.10.8.10">
    <property type="entry name" value="DNA helicase RuvA subunit, C-terminal domain"/>
    <property type="match status" value="1"/>
</dbReference>
<accession>A0A7T8HHK0</accession>
<organism evidence="2 3">
    <name type="scientific">Caligus rogercresseyi</name>
    <name type="common">Sea louse</name>
    <dbReference type="NCBI Taxonomy" id="217165"/>
    <lineage>
        <taxon>Eukaryota</taxon>
        <taxon>Metazoa</taxon>
        <taxon>Ecdysozoa</taxon>
        <taxon>Arthropoda</taxon>
        <taxon>Crustacea</taxon>
        <taxon>Multicrustacea</taxon>
        <taxon>Hexanauplia</taxon>
        <taxon>Copepoda</taxon>
        <taxon>Siphonostomatoida</taxon>
        <taxon>Caligidae</taxon>
        <taxon>Caligus</taxon>
    </lineage>
</organism>
<feature type="compositionally biased region" description="Polar residues" evidence="1">
    <location>
        <begin position="124"/>
        <end position="141"/>
    </location>
</feature>
<proteinExistence type="predicted"/>
<reference evidence="3" key="1">
    <citation type="submission" date="2021-01" db="EMBL/GenBank/DDBJ databases">
        <title>Caligus Genome Assembly.</title>
        <authorList>
            <person name="Gallardo-Escarate C."/>
        </authorList>
    </citation>
    <scope>NUCLEOTIDE SEQUENCE [LARGE SCALE GENOMIC DNA]</scope>
</reference>
<feature type="non-terminal residue" evidence="2">
    <location>
        <position position="204"/>
    </location>
</feature>
<dbReference type="SUPFAM" id="SSF46934">
    <property type="entry name" value="UBA-like"/>
    <property type="match status" value="1"/>
</dbReference>
<gene>
    <name evidence="2" type="ORF">FKW44_011113</name>
</gene>
<feature type="non-terminal residue" evidence="2">
    <location>
        <position position="1"/>
    </location>
</feature>
<sequence length="204" mass="22428">PLSLPPIGGGGVDSDSGTGYRGVLQAPLTVLLKDEFQVHEAREANSEEIAGSLRGLRKEIDKLLVEEETPETPAPIKTEDLIKQDSTGTESNSCPYDLIKVISYEETNEEEEEGSSSKEKPDNYESTPSSSRFSPTKTPPSNYVPGPYSSRTYRNYLNDSPTHIPSSIIQTMKAMGFSDDDGWLTQILTMERGNIEKVLDILTP</sequence>